<evidence type="ECO:0000256" key="10">
    <source>
        <dbReference type="RuleBase" id="RU004334"/>
    </source>
</evidence>
<evidence type="ECO:0000259" key="13">
    <source>
        <dbReference type="PROSITE" id="PS51843"/>
    </source>
</evidence>
<feature type="region of interest" description="Disordered" evidence="11">
    <location>
        <begin position="384"/>
        <end position="409"/>
    </location>
</feature>
<keyword evidence="9 10" id="KW-0539">Nucleus</keyword>
<dbReference type="InterPro" id="IPR001628">
    <property type="entry name" value="Znf_hrmn_rcpt"/>
</dbReference>
<sequence>MNVNILKSEPDCVDPSLNEDSGLAAAYDLVLEHGDSFGDFTPESKTDFSRSDSFSCDDSRLVLPPVAQSFLRQDSIVPSSTLHYGVASPTTSSTGVVLPIQVCVTNTHDAIVSSFEEVIGEHDRQQIIQPQWQIGDPDCVVSGEAAVTTVGAPITSSIQLPLLSDNMQVSSAGLLRLENSPLIHSQAATQKSNQKLCSGTTESHLLAIAVQSPAGMPPSASLVQTSVTSGLNLPTALCVICGDTASGRHYGVISCEGCKGFFKRAVRKQIQFTCRGSGQCPVDRSKRTRCQHCRLEQCLAKGMRREAVQEERHRYTSKTAKSRSRSRKGAPSGSESDQIIADGASMIVNGQTPNSVEHDSIMGTNIPAVDPSQSSPTVLCIGRKENGTDLSDRSTTAPGPAADGTLLTPSVPPPLSLTSLLTAELSTDAELPTTATGERVYVDIGEDGLDPLVVVCQSVEEQLTRLVCWARQLPVFTTPYFSKEDQLRLLRAAWAELLLVSASFNSIAVRDGLLLANGRHLSRNKARQHGLGPLMDRFLLELVSRFREMSLERIELALLRAIILFNPDANNLCARQHVESVRESLYAGLHSYCTTTHPNDTSRFTKLLLRLPPLRSIAHKCLEHLVFVKLAAEDPSARRLINLVEHGVWPNDDRVFCPQQTQHHHQQQEQQPQQQHLQPLQPDETPSMGLLHLKSDEPSTSNEHKPSGVFTHFNWPSQGFHNRPVPGTLLPHPTASNNNKIIKNTSSISNGKNSAYHGSTLAVPTTNTENALNGQPTNLKIDADGVSHSVGNEYSKE</sequence>
<dbReference type="PRINTS" id="PR00545">
    <property type="entry name" value="RETINOIDXR"/>
</dbReference>
<dbReference type="EMBL" id="LUCM01002689">
    <property type="protein sequence ID" value="KAA0196996.1"/>
    <property type="molecule type" value="Genomic_DNA"/>
</dbReference>
<evidence type="ECO:0000256" key="9">
    <source>
        <dbReference type="ARBA" id="ARBA00023242"/>
    </source>
</evidence>
<comment type="caution">
    <text evidence="14">The sequence shown here is derived from an EMBL/GenBank/DDBJ whole genome shotgun (WGS) entry which is preliminary data.</text>
</comment>
<dbReference type="PROSITE" id="PS00031">
    <property type="entry name" value="NUCLEAR_REC_DBD_1"/>
    <property type="match status" value="1"/>
</dbReference>
<dbReference type="InterPro" id="IPR035500">
    <property type="entry name" value="NHR-like_dom_sf"/>
</dbReference>
<proteinExistence type="inferred from homology"/>
<dbReference type="SUPFAM" id="SSF57716">
    <property type="entry name" value="Glucocorticoid receptor-like (DNA-binding domain)"/>
    <property type="match status" value="1"/>
</dbReference>
<keyword evidence="2 10" id="KW-0479">Metal-binding</keyword>
<evidence type="ECO:0000259" key="12">
    <source>
        <dbReference type="PROSITE" id="PS51030"/>
    </source>
</evidence>
<reference evidence="14" key="1">
    <citation type="submission" date="2019-05" db="EMBL/GenBank/DDBJ databases">
        <title>Annotation for the trematode Fasciolopsis buski.</title>
        <authorList>
            <person name="Choi Y.-J."/>
        </authorList>
    </citation>
    <scope>NUCLEOTIDE SEQUENCE</scope>
    <source>
        <strain evidence="14">HT</strain>
        <tissue evidence="14">Whole worm</tissue>
    </source>
</reference>
<name>A0A8E0VPD7_9TREM</name>
<comment type="subcellular location">
    <subcellularLocation>
        <location evidence="1 10">Nucleus</location>
    </subcellularLocation>
</comment>
<dbReference type="GO" id="GO:0008270">
    <property type="term" value="F:zinc ion binding"/>
    <property type="evidence" value="ECO:0007669"/>
    <property type="project" value="UniProtKB-KW"/>
</dbReference>
<dbReference type="GO" id="GO:0003707">
    <property type="term" value="F:nuclear steroid receptor activity"/>
    <property type="evidence" value="ECO:0007669"/>
    <property type="project" value="InterPro"/>
</dbReference>
<dbReference type="FunFam" id="3.30.50.10:FF:000006">
    <property type="entry name" value="Nuclear receptor subfamily 5 group A member"/>
    <property type="match status" value="1"/>
</dbReference>
<feature type="compositionally biased region" description="Low complexity" evidence="11">
    <location>
        <begin position="668"/>
        <end position="682"/>
    </location>
</feature>
<dbReference type="Proteomes" id="UP000728185">
    <property type="component" value="Unassembled WGS sequence"/>
</dbReference>
<dbReference type="InterPro" id="IPR000536">
    <property type="entry name" value="Nucl_hrmn_rcpt_lig-bd"/>
</dbReference>
<evidence type="ECO:0000256" key="8">
    <source>
        <dbReference type="ARBA" id="ARBA00023170"/>
    </source>
</evidence>
<evidence type="ECO:0000256" key="5">
    <source>
        <dbReference type="ARBA" id="ARBA00023015"/>
    </source>
</evidence>
<dbReference type="InterPro" id="IPR000003">
    <property type="entry name" value="Retinoid-X_rcpt/HNF4"/>
</dbReference>
<evidence type="ECO:0000256" key="2">
    <source>
        <dbReference type="ARBA" id="ARBA00022723"/>
    </source>
</evidence>
<dbReference type="Gene3D" id="1.10.565.10">
    <property type="entry name" value="Retinoid X Receptor"/>
    <property type="match status" value="1"/>
</dbReference>
<evidence type="ECO:0000313" key="15">
    <source>
        <dbReference type="Proteomes" id="UP000728185"/>
    </source>
</evidence>
<dbReference type="Gene3D" id="3.30.50.10">
    <property type="entry name" value="Erythroid Transcription Factor GATA-1, subunit A"/>
    <property type="match status" value="1"/>
</dbReference>
<dbReference type="CDD" id="cd06916">
    <property type="entry name" value="NR_DBD_like"/>
    <property type="match status" value="1"/>
</dbReference>
<feature type="region of interest" description="Disordered" evidence="11">
    <location>
        <begin position="766"/>
        <end position="797"/>
    </location>
</feature>
<accession>A0A8E0VPD7</accession>
<evidence type="ECO:0000256" key="4">
    <source>
        <dbReference type="ARBA" id="ARBA00022833"/>
    </source>
</evidence>
<feature type="region of interest" description="Disordered" evidence="11">
    <location>
        <begin position="306"/>
        <end position="338"/>
    </location>
</feature>
<dbReference type="SMART" id="SM00399">
    <property type="entry name" value="ZnF_C4"/>
    <property type="match status" value="1"/>
</dbReference>
<evidence type="ECO:0000256" key="7">
    <source>
        <dbReference type="ARBA" id="ARBA00023163"/>
    </source>
</evidence>
<dbReference type="Pfam" id="PF00104">
    <property type="entry name" value="Hormone_recep"/>
    <property type="match status" value="1"/>
</dbReference>
<keyword evidence="6 10" id="KW-0238">DNA-binding</keyword>
<dbReference type="SMART" id="SM00430">
    <property type="entry name" value="HOLI"/>
    <property type="match status" value="1"/>
</dbReference>
<dbReference type="PRINTS" id="PR00047">
    <property type="entry name" value="STROIDFINGER"/>
</dbReference>
<feature type="compositionally biased region" description="Basic and acidic residues" evidence="11">
    <location>
        <begin position="693"/>
        <end position="706"/>
    </location>
</feature>
<keyword evidence="8 10" id="KW-0675">Receptor</keyword>
<keyword evidence="7 10" id="KW-0804">Transcription</keyword>
<evidence type="ECO:0000256" key="3">
    <source>
        <dbReference type="ARBA" id="ARBA00022771"/>
    </source>
</evidence>
<dbReference type="Pfam" id="PF00105">
    <property type="entry name" value="zf-C4"/>
    <property type="match status" value="1"/>
</dbReference>
<comment type="similarity">
    <text evidence="10">Belongs to the nuclear hormone receptor family.</text>
</comment>
<evidence type="ECO:0000313" key="14">
    <source>
        <dbReference type="EMBL" id="KAA0196996.1"/>
    </source>
</evidence>
<feature type="domain" description="Nuclear receptor" evidence="12">
    <location>
        <begin position="235"/>
        <end position="310"/>
    </location>
</feature>
<feature type="compositionally biased region" description="Polar residues" evidence="11">
    <location>
        <begin position="766"/>
        <end position="778"/>
    </location>
</feature>
<evidence type="ECO:0000256" key="11">
    <source>
        <dbReference type="SAM" id="MobiDB-lite"/>
    </source>
</evidence>
<keyword evidence="15" id="KW-1185">Reference proteome</keyword>
<evidence type="ECO:0000256" key="1">
    <source>
        <dbReference type="ARBA" id="ARBA00004123"/>
    </source>
</evidence>
<evidence type="ECO:0000256" key="6">
    <source>
        <dbReference type="ARBA" id="ARBA00023125"/>
    </source>
</evidence>
<gene>
    <name evidence="14" type="ORF">FBUS_08746</name>
</gene>
<keyword evidence="5 10" id="KW-0805">Transcription regulation</keyword>
<keyword evidence="4 10" id="KW-0862">Zinc</keyword>
<dbReference type="SUPFAM" id="SSF48508">
    <property type="entry name" value="Nuclear receptor ligand-binding domain"/>
    <property type="match status" value="1"/>
</dbReference>
<dbReference type="PANTHER" id="PTHR24083">
    <property type="entry name" value="NUCLEAR HORMONE RECEPTOR"/>
    <property type="match status" value="1"/>
</dbReference>
<keyword evidence="3 10" id="KW-0863">Zinc-finger</keyword>
<dbReference type="GO" id="GO:0043565">
    <property type="term" value="F:sequence-specific DNA binding"/>
    <property type="evidence" value="ECO:0007669"/>
    <property type="project" value="InterPro"/>
</dbReference>
<organism evidence="14 15">
    <name type="scientific">Fasciolopsis buskii</name>
    <dbReference type="NCBI Taxonomy" id="27845"/>
    <lineage>
        <taxon>Eukaryota</taxon>
        <taxon>Metazoa</taxon>
        <taxon>Spiralia</taxon>
        <taxon>Lophotrochozoa</taxon>
        <taxon>Platyhelminthes</taxon>
        <taxon>Trematoda</taxon>
        <taxon>Digenea</taxon>
        <taxon>Plagiorchiida</taxon>
        <taxon>Echinostomata</taxon>
        <taxon>Echinostomatoidea</taxon>
        <taxon>Fasciolidae</taxon>
        <taxon>Fasciolopsis</taxon>
    </lineage>
</organism>
<dbReference type="InterPro" id="IPR013088">
    <property type="entry name" value="Znf_NHR/GATA"/>
</dbReference>
<dbReference type="OrthoDB" id="5771769at2759"/>
<feature type="region of interest" description="Disordered" evidence="11">
    <location>
        <begin position="659"/>
        <end position="708"/>
    </location>
</feature>
<dbReference type="InterPro" id="IPR050274">
    <property type="entry name" value="Nuclear_hormone_rcpt_NR2"/>
</dbReference>
<dbReference type="AlphaFoldDB" id="A0A8E0VPD7"/>
<dbReference type="PROSITE" id="PS51843">
    <property type="entry name" value="NR_LBD"/>
    <property type="match status" value="1"/>
</dbReference>
<protein>
    <submittedName>
        <fullName evidence="14">Retinoid x receptor alpha b</fullName>
    </submittedName>
</protein>
<dbReference type="InterPro" id="IPR001723">
    <property type="entry name" value="Nuclear_hrmn_rcpt"/>
</dbReference>
<dbReference type="PRINTS" id="PR00398">
    <property type="entry name" value="STRDHORMONER"/>
</dbReference>
<feature type="domain" description="NR LBD" evidence="13">
    <location>
        <begin position="412"/>
        <end position="647"/>
    </location>
</feature>
<dbReference type="GO" id="GO:0005634">
    <property type="term" value="C:nucleus"/>
    <property type="evidence" value="ECO:0007669"/>
    <property type="project" value="UniProtKB-SubCell"/>
</dbReference>
<dbReference type="PROSITE" id="PS51030">
    <property type="entry name" value="NUCLEAR_REC_DBD_2"/>
    <property type="match status" value="1"/>
</dbReference>